<evidence type="ECO:0000259" key="2">
    <source>
        <dbReference type="PROSITE" id="PS50021"/>
    </source>
</evidence>
<gene>
    <name evidence="3" type="ORF">IZO911_LOCUS36787</name>
</gene>
<dbReference type="AlphaFoldDB" id="A0A815HG13"/>
<dbReference type="InterPro" id="IPR036872">
    <property type="entry name" value="CH_dom_sf"/>
</dbReference>
<evidence type="ECO:0000313" key="3">
    <source>
        <dbReference type="EMBL" id="CAF1351325.1"/>
    </source>
</evidence>
<dbReference type="SUPFAM" id="SSF47576">
    <property type="entry name" value="Calponin-homology domain, CH-domain"/>
    <property type="match status" value="1"/>
</dbReference>
<keyword evidence="1" id="KW-0812">Transmembrane</keyword>
<dbReference type="InterPro" id="IPR001715">
    <property type="entry name" value="CH_dom"/>
</dbReference>
<keyword evidence="1" id="KW-1133">Transmembrane helix</keyword>
<feature type="transmembrane region" description="Helical" evidence="1">
    <location>
        <begin position="290"/>
        <end position="309"/>
    </location>
</feature>
<dbReference type="PROSITE" id="PS50021">
    <property type="entry name" value="CH"/>
    <property type="match status" value="1"/>
</dbReference>
<evidence type="ECO:0000313" key="4">
    <source>
        <dbReference type="Proteomes" id="UP000663860"/>
    </source>
</evidence>
<proteinExistence type="predicted"/>
<dbReference type="Pfam" id="PF00307">
    <property type="entry name" value="CH"/>
    <property type="match status" value="1"/>
</dbReference>
<evidence type="ECO:0000256" key="1">
    <source>
        <dbReference type="SAM" id="Phobius"/>
    </source>
</evidence>
<comment type="caution">
    <text evidence="3">The sequence shown here is derived from an EMBL/GenBank/DDBJ whole genome shotgun (WGS) entry which is preliminary data.</text>
</comment>
<dbReference type="SMART" id="SM00033">
    <property type="entry name" value="CH"/>
    <property type="match status" value="1"/>
</dbReference>
<keyword evidence="1" id="KW-0472">Membrane</keyword>
<organism evidence="3 4">
    <name type="scientific">Adineta steineri</name>
    <dbReference type="NCBI Taxonomy" id="433720"/>
    <lineage>
        <taxon>Eukaryota</taxon>
        <taxon>Metazoa</taxon>
        <taxon>Spiralia</taxon>
        <taxon>Gnathifera</taxon>
        <taxon>Rotifera</taxon>
        <taxon>Eurotatoria</taxon>
        <taxon>Bdelloidea</taxon>
        <taxon>Adinetida</taxon>
        <taxon>Adinetidae</taxon>
        <taxon>Adineta</taxon>
    </lineage>
</organism>
<protein>
    <recommendedName>
        <fullName evidence="2">Calponin-homology (CH) domain-containing protein</fullName>
    </recommendedName>
</protein>
<reference evidence="3" key="1">
    <citation type="submission" date="2021-02" db="EMBL/GenBank/DDBJ databases">
        <authorList>
            <person name="Nowell W R."/>
        </authorList>
    </citation>
    <scope>NUCLEOTIDE SEQUENCE</scope>
</reference>
<accession>A0A815HG13</accession>
<feature type="domain" description="Calponin-homology (CH)" evidence="2">
    <location>
        <begin position="148"/>
        <end position="261"/>
    </location>
</feature>
<dbReference type="Proteomes" id="UP000663860">
    <property type="component" value="Unassembled WGS sequence"/>
</dbReference>
<feature type="non-terminal residue" evidence="3">
    <location>
        <position position="1"/>
    </location>
</feature>
<name>A0A815HG13_9BILA</name>
<sequence>SISIDNSTVGNLLSRSNRAISVDPNLTTRNNDMKMNNGHYRHYLHQQNSAPNGSLTPYDSSITINRQFTSSDTIDQSKLSSQNISYDRIDNLHHKHYEESRLAKLKYLDSSQTNSGGLITGLRMQPKISPLHQQSSIENTVRRNLLNVKEDNIQLEQMKKTIEERLKVTLPDDIGYALSDGVVLCHFINQIRPRSVQSIHVPSQAVPKLSSAKCRRNVENFIEASRRIGVPESCLAKLTDIIASIDRTNSNSNQQLGLYRLFLTINYLELIFLNNQELCTNNLCSSFDKIIANFLLVFLAFSSFLFAYYHNYF</sequence>
<dbReference type="Gene3D" id="1.10.418.10">
    <property type="entry name" value="Calponin-like domain"/>
    <property type="match status" value="1"/>
</dbReference>
<dbReference type="EMBL" id="CAJNOE010000878">
    <property type="protein sequence ID" value="CAF1351325.1"/>
    <property type="molecule type" value="Genomic_DNA"/>
</dbReference>